<dbReference type="WBParaSite" id="nRc.2.0.1.t20785-RA">
    <property type="protein sequence ID" value="nRc.2.0.1.t20785-RA"/>
    <property type="gene ID" value="nRc.2.0.1.g20785"/>
</dbReference>
<name>A0A915J303_ROMCU</name>
<accession>A0A915J303</accession>
<proteinExistence type="predicted"/>
<sequence length="76" mass="8391">MYFFTCAVTLGSHSTHPPHSRKQEDQLSAAATFAHGLAHATSHVMVRHCLYWCPSPPSRCLTQVGRLGMATPPQSW</sequence>
<keyword evidence="1" id="KW-1185">Reference proteome</keyword>
<evidence type="ECO:0000313" key="1">
    <source>
        <dbReference type="Proteomes" id="UP000887565"/>
    </source>
</evidence>
<reference evidence="2" key="1">
    <citation type="submission" date="2022-11" db="UniProtKB">
        <authorList>
            <consortium name="WormBaseParasite"/>
        </authorList>
    </citation>
    <scope>IDENTIFICATION</scope>
</reference>
<organism evidence="1 2">
    <name type="scientific">Romanomermis culicivorax</name>
    <name type="common">Nematode worm</name>
    <dbReference type="NCBI Taxonomy" id="13658"/>
    <lineage>
        <taxon>Eukaryota</taxon>
        <taxon>Metazoa</taxon>
        <taxon>Ecdysozoa</taxon>
        <taxon>Nematoda</taxon>
        <taxon>Enoplea</taxon>
        <taxon>Dorylaimia</taxon>
        <taxon>Mermithida</taxon>
        <taxon>Mermithoidea</taxon>
        <taxon>Mermithidae</taxon>
        <taxon>Romanomermis</taxon>
    </lineage>
</organism>
<dbReference type="Proteomes" id="UP000887565">
    <property type="component" value="Unplaced"/>
</dbReference>
<evidence type="ECO:0000313" key="2">
    <source>
        <dbReference type="WBParaSite" id="nRc.2.0.1.t20785-RA"/>
    </source>
</evidence>
<dbReference type="AlphaFoldDB" id="A0A915J303"/>
<protein>
    <submittedName>
        <fullName evidence="2">Secreted protein</fullName>
    </submittedName>
</protein>